<evidence type="ECO:0000256" key="1">
    <source>
        <dbReference type="SAM" id="Phobius"/>
    </source>
</evidence>
<keyword evidence="3" id="KW-1185">Reference proteome</keyword>
<dbReference type="AlphaFoldDB" id="A0YA96"/>
<protein>
    <submittedName>
        <fullName evidence="2">Uncharacterized protein</fullName>
    </submittedName>
</protein>
<evidence type="ECO:0000313" key="3">
    <source>
        <dbReference type="Proteomes" id="UP000004931"/>
    </source>
</evidence>
<proteinExistence type="predicted"/>
<accession>A0YA96</accession>
<keyword evidence="1" id="KW-1133">Transmembrane helix</keyword>
<gene>
    <name evidence="2" type="ORF">GP2143_17381</name>
</gene>
<organism evidence="2 3">
    <name type="scientific">marine gamma proteobacterium HTCC2143</name>
    <dbReference type="NCBI Taxonomy" id="247633"/>
    <lineage>
        <taxon>Bacteria</taxon>
        <taxon>Pseudomonadati</taxon>
        <taxon>Pseudomonadota</taxon>
        <taxon>Gammaproteobacteria</taxon>
        <taxon>Cellvibrionales</taxon>
        <taxon>Spongiibacteraceae</taxon>
        <taxon>BD1-7 clade</taxon>
    </lineage>
</organism>
<reference evidence="2 3" key="1">
    <citation type="journal article" date="2010" name="J. Bacteriol.">
        <title>Genome sequence of the oligotrophic marine Gammaproteobacterium HTCC2143, isolated from the Oregon Coast.</title>
        <authorList>
            <person name="Oh H.M."/>
            <person name="Kang I."/>
            <person name="Ferriera S."/>
            <person name="Giovannoni S.J."/>
            <person name="Cho J.C."/>
        </authorList>
    </citation>
    <scope>NUCLEOTIDE SEQUENCE [LARGE SCALE GENOMIC DNA]</scope>
    <source>
        <strain evidence="2 3">HTCC2143</strain>
    </source>
</reference>
<dbReference type="Proteomes" id="UP000004931">
    <property type="component" value="Unassembled WGS sequence"/>
</dbReference>
<evidence type="ECO:0000313" key="2">
    <source>
        <dbReference type="EMBL" id="EAW33050.1"/>
    </source>
</evidence>
<feature type="transmembrane region" description="Helical" evidence="1">
    <location>
        <begin position="42"/>
        <end position="64"/>
    </location>
</feature>
<comment type="caution">
    <text evidence="2">The sequence shown here is derived from an EMBL/GenBank/DDBJ whole genome shotgun (WGS) entry which is preliminary data.</text>
</comment>
<dbReference type="EMBL" id="AAVT01000001">
    <property type="protein sequence ID" value="EAW33050.1"/>
    <property type="molecule type" value="Genomic_DNA"/>
</dbReference>
<dbReference type="STRING" id="247633.GP2143_17381"/>
<sequence>MPTTLSLAEAVCIGAADAVETSVPNKEKIRAQLSAPRVSKRLVDLVVIAVPSLAIGFFMINLLWSNCHQIGNKISRLTSGLMTNSCALSVFYNLINDIEANSCVYIRH</sequence>
<name>A0YA96_9GAMM</name>
<keyword evidence="1" id="KW-0812">Transmembrane</keyword>
<keyword evidence="1" id="KW-0472">Membrane</keyword>